<dbReference type="InterPro" id="IPR050129">
    <property type="entry name" value="Zn_alcohol_dh"/>
</dbReference>
<dbReference type="Gene3D" id="3.40.50.720">
    <property type="entry name" value="NAD(P)-binding Rossmann-like Domain"/>
    <property type="match status" value="1"/>
</dbReference>
<dbReference type="InterPro" id="IPR002328">
    <property type="entry name" value="ADH_Zn_CS"/>
</dbReference>
<evidence type="ECO:0000259" key="5">
    <source>
        <dbReference type="SMART" id="SM00829"/>
    </source>
</evidence>
<evidence type="ECO:0000256" key="4">
    <source>
        <dbReference type="RuleBase" id="RU361277"/>
    </source>
</evidence>
<dbReference type="SMART" id="SM00829">
    <property type="entry name" value="PKS_ER"/>
    <property type="match status" value="1"/>
</dbReference>
<dbReference type="AlphaFoldDB" id="A0A498CTI9"/>
<dbReference type="PROSITE" id="PS00059">
    <property type="entry name" value="ADH_ZINC"/>
    <property type="match status" value="1"/>
</dbReference>
<dbReference type="EMBL" id="RCHT01000002">
    <property type="protein sequence ID" value="RLL13808.1"/>
    <property type="molecule type" value="Genomic_DNA"/>
</dbReference>
<accession>A0A498CTI9</accession>
<feature type="domain" description="Enoyl reductase (ER)" evidence="5">
    <location>
        <begin position="7"/>
        <end position="332"/>
    </location>
</feature>
<dbReference type="PANTHER" id="PTHR43401">
    <property type="entry name" value="L-THREONINE 3-DEHYDROGENASE"/>
    <property type="match status" value="1"/>
</dbReference>
<dbReference type="InterPro" id="IPR013149">
    <property type="entry name" value="ADH-like_C"/>
</dbReference>
<dbReference type="RefSeq" id="WP_121586032.1">
    <property type="nucleotide sequence ID" value="NZ_RCHT01000002.1"/>
</dbReference>
<dbReference type="PANTHER" id="PTHR43401:SF2">
    <property type="entry name" value="L-THREONINE 3-DEHYDROGENASE"/>
    <property type="match status" value="1"/>
</dbReference>
<evidence type="ECO:0000256" key="1">
    <source>
        <dbReference type="ARBA" id="ARBA00022723"/>
    </source>
</evidence>
<keyword evidence="7" id="KW-1185">Reference proteome</keyword>
<proteinExistence type="inferred from homology"/>
<organism evidence="6 7">
    <name type="scientific">Anaerotruncus massiliensis</name>
    <name type="common">ex Liu et al. 2021</name>
    <dbReference type="NCBI Taxonomy" id="2321404"/>
    <lineage>
        <taxon>Bacteria</taxon>
        <taxon>Bacillati</taxon>
        <taxon>Bacillota</taxon>
        <taxon>Clostridia</taxon>
        <taxon>Eubacteriales</taxon>
        <taxon>Oscillospiraceae</taxon>
        <taxon>Anaerotruncus</taxon>
    </lineage>
</organism>
<evidence type="ECO:0000256" key="2">
    <source>
        <dbReference type="ARBA" id="ARBA00022833"/>
    </source>
</evidence>
<sequence>MKSLRMRRNRELYFLGLPDPPDPGPDEVLVRMKYASICGFDMMMLNGKAAYPKNGVLGHEGSGIIEAVGKRVSPAEFKPGDRVAINPYTFCGQCDACRSNQPNFCINPGGRSDLMTEYISIDAKQAFLLPTEVSLPAGSLIEPLMMAMHAISKARLDWGKNLIILGGGAMGQIILKLARQYPLGKIVVVEPVAAKREMAKRFGADVVLDPSGCNLVTEALLLNGGMGYDAVIEASGSRGSAQTALNIVARGGSVVYFGLYGMDFNLEVNLFNLYWKDATISCVCVPSGYFPSAIAMAGRLRLEEVVTGLFPFSQGIQAFAEKASGVHAKVMLQFDKEG</sequence>
<comment type="similarity">
    <text evidence="4">Belongs to the zinc-containing alcohol dehydrogenase family.</text>
</comment>
<evidence type="ECO:0000313" key="6">
    <source>
        <dbReference type="EMBL" id="RLL13808.1"/>
    </source>
</evidence>
<keyword evidence="1 4" id="KW-0479">Metal-binding</keyword>
<dbReference type="SUPFAM" id="SSF50129">
    <property type="entry name" value="GroES-like"/>
    <property type="match status" value="1"/>
</dbReference>
<protein>
    <recommendedName>
        <fullName evidence="5">Enoyl reductase (ER) domain-containing protein</fullName>
    </recommendedName>
</protein>
<name>A0A498CTI9_9FIRM</name>
<evidence type="ECO:0000256" key="3">
    <source>
        <dbReference type="ARBA" id="ARBA00023002"/>
    </source>
</evidence>
<comment type="cofactor">
    <cofactor evidence="4">
        <name>Zn(2+)</name>
        <dbReference type="ChEBI" id="CHEBI:29105"/>
    </cofactor>
</comment>
<gene>
    <name evidence="6" type="ORF">D4A47_02660</name>
</gene>
<dbReference type="InterPro" id="IPR013154">
    <property type="entry name" value="ADH-like_N"/>
</dbReference>
<keyword evidence="2 4" id="KW-0862">Zinc</keyword>
<dbReference type="InterPro" id="IPR020843">
    <property type="entry name" value="ER"/>
</dbReference>
<dbReference type="InterPro" id="IPR036291">
    <property type="entry name" value="NAD(P)-bd_dom_sf"/>
</dbReference>
<dbReference type="Pfam" id="PF00107">
    <property type="entry name" value="ADH_zinc_N"/>
    <property type="match status" value="1"/>
</dbReference>
<keyword evidence="3" id="KW-0560">Oxidoreductase</keyword>
<reference evidence="6 7" key="1">
    <citation type="submission" date="2018-10" db="EMBL/GenBank/DDBJ databases">
        <title>Anaerotruncus faecis sp. nov., isolated from human feces.</title>
        <authorList>
            <person name="Wang Y.-J."/>
        </authorList>
    </citation>
    <scope>NUCLEOTIDE SEQUENCE [LARGE SCALE GENOMIC DNA]</scope>
    <source>
        <strain evidence="6 7">22A2-44</strain>
    </source>
</reference>
<dbReference type="Gene3D" id="3.90.180.10">
    <property type="entry name" value="Medium-chain alcohol dehydrogenases, catalytic domain"/>
    <property type="match status" value="1"/>
</dbReference>
<dbReference type="Proteomes" id="UP000276301">
    <property type="component" value="Unassembled WGS sequence"/>
</dbReference>
<dbReference type="GO" id="GO:0008270">
    <property type="term" value="F:zinc ion binding"/>
    <property type="evidence" value="ECO:0007669"/>
    <property type="project" value="InterPro"/>
</dbReference>
<dbReference type="Pfam" id="PF08240">
    <property type="entry name" value="ADH_N"/>
    <property type="match status" value="1"/>
</dbReference>
<dbReference type="GO" id="GO:0016491">
    <property type="term" value="F:oxidoreductase activity"/>
    <property type="evidence" value="ECO:0007669"/>
    <property type="project" value="UniProtKB-KW"/>
</dbReference>
<dbReference type="SUPFAM" id="SSF51735">
    <property type="entry name" value="NAD(P)-binding Rossmann-fold domains"/>
    <property type="match status" value="1"/>
</dbReference>
<dbReference type="InterPro" id="IPR011032">
    <property type="entry name" value="GroES-like_sf"/>
</dbReference>
<comment type="caution">
    <text evidence="6">The sequence shown here is derived from an EMBL/GenBank/DDBJ whole genome shotgun (WGS) entry which is preliminary data.</text>
</comment>
<evidence type="ECO:0000313" key="7">
    <source>
        <dbReference type="Proteomes" id="UP000276301"/>
    </source>
</evidence>